<dbReference type="RefSeq" id="XP_040629133.1">
    <property type="nucleotide sequence ID" value="XM_040768424.1"/>
</dbReference>
<proteinExistence type="predicted"/>
<dbReference type="AlphaFoldDB" id="M5FWE2"/>
<dbReference type="EMBL" id="JH795862">
    <property type="protein sequence ID" value="EJU02236.1"/>
    <property type="molecule type" value="Genomic_DNA"/>
</dbReference>
<protein>
    <submittedName>
        <fullName evidence="1">Uncharacterized protein</fullName>
    </submittedName>
</protein>
<evidence type="ECO:0000313" key="1">
    <source>
        <dbReference type="EMBL" id="EJU02236.1"/>
    </source>
</evidence>
<keyword evidence="2" id="KW-1185">Reference proteome</keyword>
<organism evidence="1 2">
    <name type="scientific">Dacryopinax primogenitus (strain DJM 731)</name>
    <name type="common">Brown rot fungus</name>
    <dbReference type="NCBI Taxonomy" id="1858805"/>
    <lineage>
        <taxon>Eukaryota</taxon>
        <taxon>Fungi</taxon>
        <taxon>Dikarya</taxon>
        <taxon>Basidiomycota</taxon>
        <taxon>Agaricomycotina</taxon>
        <taxon>Dacrymycetes</taxon>
        <taxon>Dacrymycetales</taxon>
        <taxon>Dacrymycetaceae</taxon>
        <taxon>Dacryopinax</taxon>
    </lineage>
</organism>
<dbReference type="Proteomes" id="UP000030653">
    <property type="component" value="Unassembled WGS sequence"/>
</dbReference>
<evidence type="ECO:0000313" key="2">
    <source>
        <dbReference type="Proteomes" id="UP000030653"/>
    </source>
</evidence>
<dbReference type="OrthoDB" id="2122304at2759"/>
<sequence length="76" mass="8149">MSPLPACGVKHNNLKPREMESAARNAGVSEPVLAKYRHLSASHTNTLESFPILVTALVCGNFAGLRGRVMNIYALG</sequence>
<reference evidence="1 2" key="1">
    <citation type="journal article" date="2012" name="Science">
        <title>The Paleozoic origin of enzymatic lignin decomposition reconstructed from 31 fungal genomes.</title>
        <authorList>
            <person name="Floudas D."/>
            <person name="Binder M."/>
            <person name="Riley R."/>
            <person name="Barry K."/>
            <person name="Blanchette R.A."/>
            <person name="Henrissat B."/>
            <person name="Martinez A.T."/>
            <person name="Otillar R."/>
            <person name="Spatafora J.W."/>
            <person name="Yadav J.S."/>
            <person name="Aerts A."/>
            <person name="Benoit I."/>
            <person name="Boyd A."/>
            <person name="Carlson A."/>
            <person name="Copeland A."/>
            <person name="Coutinho P.M."/>
            <person name="de Vries R.P."/>
            <person name="Ferreira P."/>
            <person name="Findley K."/>
            <person name="Foster B."/>
            <person name="Gaskell J."/>
            <person name="Glotzer D."/>
            <person name="Gorecki P."/>
            <person name="Heitman J."/>
            <person name="Hesse C."/>
            <person name="Hori C."/>
            <person name="Igarashi K."/>
            <person name="Jurgens J.A."/>
            <person name="Kallen N."/>
            <person name="Kersten P."/>
            <person name="Kohler A."/>
            <person name="Kuees U."/>
            <person name="Kumar T.K.A."/>
            <person name="Kuo A."/>
            <person name="LaButti K."/>
            <person name="Larrondo L.F."/>
            <person name="Lindquist E."/>
            <person name="Ling A."/>
            <person name="Lombard V."/>
            <person name="Lucas S."/>
            <person name="Lundell T."/>
            <person name="Martin R."/>
            <person name="McLaughlin D.J."/>
            <person name="Morgenstern I."/>
            <person name="Morin E."/>
            <person name="Murat C."/>
            <person name="Nagy L.G."/>
            <person name="Nolan M."/>
            <person name="Ohm R.A."/>
            <person name="Patyshakuliyeva A."/>
            <person name="Rokas A."/>
            <person name="Ruiz-Duenas F.J."/>
            <person name="Sabat G."/>
            <person name="Salamov A."/>
            <person name="Samejima M."/>
            <person name="Schmutz J."/>
            <person name="Slot J.C."/>
            <person name="St John F."/>
            <person name="Stenlid J."/>
            <person name="Sun H."/>
            <person name="Sun S."/>
            <person name="Syed K."/>
            <person name="Tsang A."/>
            <person name="Wiebenga A."/>
            <person name="Young D."/>
            <person name="Pisabarro A."/>
            <person name="Eastwood D.C."/>
            <person name="Martin F."/>
            <person name="Cullen D."/>
            <person name="Grigoriev I.V."/>
            <person name="Hibbett D.S."/>
        </authorList>
    </citation>
    <scope>NUCLEOTIDE SEQUENCE [LARGE SCALE GENOMIC DNA]</scope>
    <source>
        <strain evidence="1 2">DJM-731 SS1</strain>
    </source>
</reference>
<gene>
    <name evidence="1" type="ORF">DACRYDRAFT_107168</name>
</gene>
<accession>M5FWE2</accession>
<dbReference type="GeneID" id="63683486"/>
<name>M5FWE2_DACPD</name>
<dbReference type="HOGENOM" id="CLU_2654455_0_0_1"/>